<gene>
    <name evidence="2" type="ORF">D3H65_03150</name>
</gene>
<feature type="signal peptide" evidence="1">
    <location>
        <begin position="1"/>
        <end position="26"/>
    </location>
</feature>
<proteinExistence type="predicted"/>
<accession>A0A3B7MIZ5</accession>
<dbReference type="KEGG" id="pseg:D3H65_03150"/>
<dbReference type="EMBL" id="CP032157">
    <property type="protein sequence ID" value="AXY73026.1"/>
    <property type="molecule type" value="Genomic_DNA"/>
</dbReference>
<name>A0A3B7MIZ5_9BACT</name>
<evidence type="ECO:0000256" key="1">
    <source>
        <dbReference type="SAM" id="SignalP"/>
    </source>
</evidence>
<dbReference type="AlphaFoldDB" id="A0A3B7MIZ5"/>
<evidence type="ECO:0000313" key="2">
    <source>
        <dbReference type="EMBL" id="AXY73026.1"/>
    </source>
</evidence>
<sequence>MTSPQPFKNRVLVLMVCLFAPTAWLAAQDQRTDTVPTRSSVDTVTHPFPVHIDSVETALRIKNLNPYFTLHVDSTLTYRLEINKDESKFYWYLRNSPVGLRINKDNGTLTFKAEKSYFLSGKLRYDNEYRVNIGVQSLDNPTERVDTSFAIVFYNTEIVPAKIKPSVNSTVTIDEGDTLSFKVQCDFGSFPIDNITFLSNMPIKNYTTVRKCDDDFTWSPPFDFVKDSDPGKEKIVLLSFIGTNRFMVRDTAVVRVIVKDALNYPFALQEYNLAARNINTYVLQLKYTFVQLDKGVKKTKGARTGFDITSSTTALTGTILTSSTSTGAQQTGKILPSVGVSLVPIKEAVAPQKVFDQNQASSIRSSIKRLDYMLQDNAVVGERDPDISKKTAKLKDELKQIQIQLIDIPLEMTRDMSEKDLNEYFNSPKVNKKYRLKK</sequence>
<reference evidence="2 3" key="1">
    <citation type="submission" date="2018-09" db="EMBL/GenBank/DDBJ databases">
        <title>Genome sequencing of strain 6GH32-13.</title>
        <authorList>
            <person name="Weon H.-Y."/>
            <person name="Heo J."/>
            <person name="Kwon S.-W."/>
        </authorList>
    </citation>
    <scope>NUCLEOTIDE SEQUENCE [LARGE SCALE GENOMIC DNA]</scope>
    <source>
        <strain evidence="2 3">5GH32-13</strain>
    </source>
</reference>
<keyword evidence="3" id="KW-1185">Reference proteome</keyword>
<evidence type="ECO:0000313" key="3">
    <source>
        <dbReference type="Proteomes" id="UP000263900"/>
    </source>
</evidence>
<protein>
    <submittedName>
        <fullName evidence="2">Uncharacterized protein</fullName>
    </submittedName>
</protein>
<organism evidence="2 3">
    <name type="scientific">Paraflavitalea soli</name>
    <dbReference type="NCBI Taxonomy" id="2315862"/>
    <lineage>
        <taxon>Bacteria</taxon>
        <taxon>Pseudomonadati</taxon>
        <taxon>Bacteroidota</taxon>
        <taxon>Chitinophagia</taxon>
        <taxon>Chitinophagales</taxon>
        <taxon>Chitinophagaceae</taxon>
        <taxon>Paraflavitalea</taxon>
    </lineage>
</organism>
<feature type="chain" id="PRO_5017551728" evidence="1">
    <location>
        <begin position="27"/>
        <end position="438"/>
    </location>
</feature>
<dbReference type="Proteomes" id="UP000263900">
    <property type="component" value="Chromosome"/>
</dbReference>
<dbReference type="OrthoDB" id="620771at2"/>
<keyword evidence="1" id="KW-0732">Signal</keyword>